<feature type="domain" description="Sugar-binding" evidence="5">
    <location>
        <begin position="61"/>
        <end position="315"/>
    </location>
</feature>
<evidence type="ECO:0000256" key="1">
    <source>
        <dbReference type="ARBA" id="ARBA00010466"/>
    </source>
</evidence>
<dbReference type="Pfam" id="PF13384">
    <property type="entry name" value="HTH_23"/>
    <property type="match status" value="1"/>
</dbReference>
<reference evidence="6" key="1">
    <citation type="submission" date="2021-01" db="EMBL/GenBank/DDBJ databases">
        <title>Genomic Encyclopedia of Type Strains, Phase IV (KMG-IV): sequencing the most valuable type-strain genomes for metagenomic binning, comparative biology and taxonomic classification.</title>
        <authorList>
            <person name="Goeker M."/>
        </authorList>
    </citation>
    <scope>NUCLEOTIDE SEQUENCE</scope>
    <source>
        <strain evidence="6">DSM 23230</strain>
    </source>
</reference>
<evidence type="ECO:0000256" key="2">
    <source>
        <dbReference type="ARBA" id="ARBA00023015"/>
    </source>
</evidence>
<comment type="caution">
    <text evidence="6">The sequence shown here is derived from an EMBL/GenBank/DDBJ whole genome shotgun (WGS) entry which is preliminary data.</text>
</comment>
<dbReference type="GO" id="GO:0003677">
    <property type="term" value="F:DNA binding"/>
    <property type="evidence" value="ECO:0007669"/>
    <property type="project" value="UniProtKB-KW"/>
</dbReference>
<keyword evidence="4" id="KW-0804">Transcription</keyword>
<dbReference type="CDD" id="cd00090">
    <property type="entry name" value="HTH_ARSR"/>
    <property type="match status" value="1"/>
</dbReference>
<dbReference type="SUPFAM" id="SSF100950">
    <property type="entry name" value="NagB/RpiA/CoA transferase-like"/>
    <property type="match status" value="1"/>
</dbReference>
<dbReference type="InterPro" id="IPR011991">
    <property type="entry name" value="ArsR-like_HTH"/>
</dbReference>
<dbReference type="InterPro" id="IPR051054">
    <property type="entry name" value="SorC_transcr_regulators"/>
</dbReference>
<sequence>MSELDESRILVKIAQMYYEDEMNQSEISRKLGVHRTTVSRLLKKAREDGIVQIKINSDHNQFIKLERKLEVNFGLKEARVVRSSSGEKEEIIKQRLGKAGSGVLNRIIKNDITVGFAWGTTLAALANQLLDYDCKSASAIITPLVGAPGDMKNEYHVNTIVSKVATAFNAKSRQLCVPAITSKKETKEAIVKDDNIKEILGLWDELDIAVVGIGAPIKSSNMVWTGYFDNQEIECLAKKDAVGDIASRFYDINGEVIESYFSERTIAIKLEKLRNLDYSIGIASSTEKVPSILGALRGGFINVLITDEITARQIIEKDNEN</sequence>
<dbReference type="Proteomes" id="UP000774000">
    <property type="component" value="Unassembled WGS sequence"/>
</dbReference>
<dbReference type="EMBL" id="JAFBDQ010000007">
    <property type="protein sequence ID" value="MBM7556909.1"/>
    <property type="molecule type" value="Genomic_DNA"/>
</dbReference>
<keyword evidence="3 6" id="KW-0238">DNA-binding</keyword>
<name>A0A938XU32_9FIRM</name>
<dbReference type="InterPro" id="IPR007324">
    <property type="entry name" value="Sugar-bd_dom_put"/>
</dbReference>
<evidence type="ECO:0000313" key="6">
    <source>
        <dbReference type="EMBL" id="MBM7556909.1"/>
    </source>
</evidence>
<accession>A0A938XU32</accession>
<dbReference type="InterPro" id="IPR037171">
    <property type="entry name" value="NagB/RpiA_transferase-like"/>
</dbReference>
<dbReference type="Gene3D" id="3.40.50.1360">
    <property type="match status" value="1"/>
</dbReference>
<dbReference type="InterPro" id="IPR009057">
    <property type="entry name" value="Homeodomain-like_sf"/>
</dbReference>
<evidence type="ECO:0000256" key="3">
    <source>
        <dbReference type="ARBA" id="ARBA00023125"/>
    </source>
</evidence>
<proteinExistence type="inferred from homology"/>
<dbReference type="PANTHER" id="PTHR34294:SF1">
    <property type="entry name" value="TRANSCRIPTIONAL REGULATOR LSRR"/>
    <property type="match status" value="1"/>
</dbReference>
<keyword evidence="2" id="KW-0805">Transcription regulation</keyword>
<protein>
    <submittedName>
        <fullName evidence="6">DNA-binding transcriptional regulator LsrR (DeoR family)</fullName>
    </submittedName>
</protein>
<evidence type="ECO:0000256" key="4">
    <source>
        <dbReference type="ARBA" id="ARBA00023163"/>
    </source>
</evidence>
<organism evidence="6 7">
    <name type="scientific">Halanaerobacter jeridensis</name>
    <dbReference type="NCBI Taxonomy" id="706427"/>
    <lineage>
        <taxon>Bacteria</taxon>
        <taxon>Bacillati</taxon>
        <taxon>Bacillota</taxon>
        <taxon>Clostridia</taxon>
        <taxon>Halanaerobiales</taxon>
        <taxon>Halobacteroidaceae</taxon>
        <taxon>Halanaerobacter</taxon>
    </lineage>
</organism>
<dbReference type="RefSeq" id="WP_204701676.1">
    <property type="nucleotide sequence ID" value="NZ_JAFBDQ010000007.1"/>
</dbReference>
<dbReference type="GO" id="GO:0030246">
    <property type="term" value="F:carbohydrate binding"/>
    <property type="evidence" value="ECO:0007669"/>
    <property type="project" value="InterPro"/>
</dbReference>
<dbReference type="Gene3D" id="1.10.10.60">
    <property type="entry name" value="Homeodomain-like"/>
    <property type="match status" value="1"/>
</dbReference>
<comment type="similarity">
    <text evidence="1">Belongs to the SorC transcriptional regulatory family.</text>
</comment>
<dbReference type="Pfam" id="PF04198">
    <property type="entry name" value="Sugar-bind"/>
    <property type="match status" value="1"/>
</dbReference>
<dbReference type="PANTHER" id="PTHR34294">
    <property type="entry name" value="TRANSCRIPTIONAL REGULATOR-RELATED"/>
    <property type="match status" value="1"/>
</dbReference>
<keyword evidence="7" id="KW-1185">Reference proteome</keyword>
<gene>
    <name evidence="6" type="ORF">JOC47_001760</name>
</gene>
<dbReference type="SUPFAM" id="SSF46689">
    <property type="entry name" value="Homeodomain-like"/>
    <property type="match status" value="1"/>
</dbReference>
<dbReference type="AlphaFoldDB" id="A0A938XU32"/>
<evidence type="ECO:0000313" key="7">
    <source>
        <dbReference type="Proteomes" id="UP000774000"/>
    </source>
</evidence>
<evidence type="ECO:0000259" key="5">
    <source>
        <dbReference type="Pfam" id="PF04198"/>
    </source>
</evidence>